<organism evidence="12 13">
    <name type="scientific">Micromonas commoda (strain RCC299 / NOUM17 / CCMP2709)</name>
    <name type="common">Picoplanktonic green alga</name>
    <dbReference type="NCBI Taxonomy" id="296587"/>
    <lineage>
        <taxon>Eukaryota</taxon>
        <taxon>Viridiplantae</taxon>
        <taxon>Chlorophyta</taxon>
        <taxon>Mamiellophyceae</taxon>
        <taxon>Mamiellales</taxon>
        <taxon>Mamiellaceae</taxon>
        <taxon>Micromonas</taxon>
    </lineage>
</organism>
<dbReference type="PROSITE" id="PS50146">
    <property type="entry name" value="DAGK"/>
    <property type="match status" value="1"/>
</dbReference>
<feature type="domain" description="DAGKc" evidence="11">
    <location>
        <begin position="95"/>
        <end position="235"/>
    </location>
</feature>
<evidence type="ECO:0000256" key="4">
    <source>
        <dbReference type="ARBA" id="ARBA00022741"/>
    </source>
</evidence>
<dbReference type="GO" id="GO:0005524">
    <property type="term" value="F:ATP binding"/>
    <property type="evidence" value="ECO:0007669"/>
    <property type="project" value="UniProtKB-KW"/>
</dbReference>
<evidence type="ECO:0000256" key="3">
    <source>
        <dbReference type="ARBA" id="ARBA00022679"/>
    </source>
</evidence>
<keyword evidence="7 9" id="KW-0067">ATP-binding</keyword>
<keyword evidence="5" id="KW-0862">Zinc</keyword>
<keyword evidence="8" id="KW-0472">Membrane</keyword>
<evidence type="ECO:0000259" key="11">
    <source>
        <dbReference type="PROSITE" id="PS50146"/>
    </source>
</evidence>
<name>C1ED05_MICCC</name>
<evidence type="ECO:0000256" key="8">
    <source>
        <dbReference type="ARBA" id="ARBA00023136"/>
    </source>
</evidence>
<accession>C1ED05</accession>
<dbReference type="GO" id="GO:0016020">
    <property type="term" value="C:membrane"/>
    <property type="evidence" value="ECO:0007669"/>
    <property type="project" value="UniProtKB-SubCell"/>
</dbReference>
<dbReference type="InParanoid" id="C1ED05"/>
<comment type="catalytic activity">
    <reaction evidence="9">
        <text>a 1,2-diacyl-sn-glycerol + ATP = a 1,2-diacyl-sn-glycero-3-phosphate + ADP + H(+)</text>
        <dbReference type="Rhea" id="RHEA:10272"/>
        <dbReference type="ChEBI" id="CHEBI:15378"/>
        <dbReference type="ChEBI" id="CHEBI:17815"/>
        <dbReference type="ChEBI" id="CHEBI:30616"/>
        <dbReference type="ChEBI" id="CHEBI:58608"/>
        <dbReference type="ChEBI" id="CHEBI:456216"/>
        <dbReference type="EC" id="2.7.1.107"/>
    </reaction>
</comment>
<feature type="region of interest" description="Disordered" evidence="10">
    <location>
        <begin position="1"/>
        <end position="93"/>
    </location>
</feature>
<comment type="similarity">
    <text evidence="2 9">Belongs to the eukaryotic diacylglycerol kinase family.</text>
</comment>
<keyword evidence="4 9" id="KW-0547">Nucleotide-binding</keyword>
<dbReference type="eggNOG" id="KOG1169">
    <property type="taxonomic scope" value="Eukaryota"/>
</dbReference>
<evidence type="ECO:0000313" key="12">
    <source>
        <dbReference type="EMBL" id="ACO65671.1"/>
    </source>
</evidence>
<feature type="compositionally biased region" description="Low complexity" evidence="10">
    <location>
        <begin position="1"/>
        <end position="19"/>
    </location>
</feature>
<evidence type="ECO:0000256" key="6">
    <source>
        <dbReference type="ARBA" id="ARBA00022777"/>
    </source>
</evidence>
<evidence type="ECO:0000313" key="13">
    <source>
        <dbReference type="Proteomes" id="UP000002009"/>
    </source>
</evidence>
<dbReference type="KEGG" id="mis:MICPUN_50666"/>
<dbReference type="GO" id="GO:0004143">
    <property type="term" value="F:ATP-dependent diacylglycerol kinase activity"/>
    <property type="evidence" value="ECO:0007669"/>
    <property type="project" value="UniProtKB-EC"/>
</dbReference>
<keyword evidence="5" id="KW-0479">Metal-binding</keyword>
<keyword evidence="5" id="KW-0863">Zinc-finger</keyword>
<evidence type="ECO:0000256" key="5">
    <source>
        <dbReference type="ARBA" id="ARBA00022771"/>
    </source>
</evidence>
<dbReference type="Gene3D" id="3.40.50.10330">
    <property type="entry name" value="Probable inorganic polyphosphate/atp-NAD kinase, domain 1"/>
    <property type="match status" value="1"/>
</dbReference>
<evidence type="ECO:0000256" key="7">
    <source>
        <dbReference type="ARBA" id="ARBA00022840"/>
    </source>
</evidence>
<dbReference type="Gene3D" id="2.60.200.40">
    <property type="match status" value="2"/>
</dbReference>
<dbReference type="SMART" id="SM00046">
    <property type="entry name" value="DAGKc"/>
    <property type="match status" value="1"/>
</dbReference>
<dbReference type="SUPFAM" id="SSF111331">
    <property type="entry name" value="NAD kinase/diacylglycerol kinase-like"/>
    <property type="match status" value="1"/>
</dbReference>
<dbReference type="InterPro" id="IPR037607">
    <property type="entry name" value="DGK"/>
</dbReference>
<gene>
    <name evidence="12" type="ORF">MICPUN_50666</name>
</gene>
<dbReference type="STRING" id="296587.C1ED05"/>
<dbReference type="AlphaFoldDB" id="C1ED05"/>
<dbReference type="InterPro" id="IPR017438">
    <property type="entry name" value="ATP-NAD_kinase_N"/>
</dbReference>
<dbReference type="PANTHER" id="PTHR11255">
    <property type="entry name" value="DIACYLGLYCEROL KINASE"/>
    <property type="match status" value="1"/>
</dbReference>
<comment type="subcellular location">
    <subcellularLocation>
        <location evidence="1">Membrane</location>
    </subcellularLocation>
</comment>
<sequence>MSVLAAATVSAAPRAVPSRPARRRARALRVTSRAREDSPSQSPASARLGTRGPSFHRAVSLESPASSSKNDDDDAAPLDVPETTNAVPSDIGQTGQWPPLLVFVNGKSGGRRGEALRESLIARKDLNALACVDLTMPGASPTPALKEYVGKVPDLRVLVCGGDGTVAWVLQALEELTEIEHKPPVGILPLGTGNDLARVFGWGGRYDDALVKRLSKALKTAEPALLDRWECKIERRSEALTPGVEPFGQEGSVIFQNYLGVGVDAAAALKFHRARDANPRMFFSAASNKLMYGLFGAYDFVFHSHRDLREQVRVIADGEEVDLPRDAEGVILLNINSYAGGEFIFIFVWAIRLTWFFLTGVKMWEKGKRGRFRNWLGSWLSGGYGDSTEERWDLSKNIGPGSNPTGDGLDDEFKEKPKKLSVREKVRAVWRRRKAKRAAARLQRSFGKSRKADGLVDVVVVYGALHLGQLSWGTDRPVRICQARHVRLETKRTLPVQADGQPWEQPASVFDVSLRNRATMLRAPRGHPGYGAATWQSTLPTPTRAASEAALRNVAEWLDDRPARDGEVRFGWETWEDPFFDDADSRLDVL</sequence>
<dbReference type="PANTHER" id="PTHR11255:SF54">
    <property type="entry name" value="DIACYLGLYCEROL KINASE THETA"/>
    <property type="match status" value="1"/>
</dbReference>
<dbReference type="OrthoDB" id="242257at2759"/>
<proteinExistence type="inferred from homology"/>
<protein>
    <recommendedName>
        <fullName evidence="9">Diacylglycerol kinase</fullName>
        <shortName evidence="9">DAG kinase</shortName>
        <ecNumber evidence="9">2.7.1.107</ecNumber>
    </recommendedName>
</protein>
<dbReference type="SMART" id="SM00045">
    <property type="entry name" value="DAGKa"/>
    <property type="match status" value="1"/>
</dbReference>
<dbReference type="RefSeq" id="XP_002504413.1">
    <property type="nucleotide sequence ID" value="XM_002504367.1"/>
</dbReference>
<keyword evidence="3 9" id="KW-0808">Transferase</keyword>
<dbReference type="EC" id="2.7.1.107" evidence="9"/>
<dbReference type="GO" id="GO:0008270">
    <property type="term" value="F:zinc ion binding"/>
    <property type="evidence" value="ECO:0007669"/>
    <property type="project" value="UniProtKB-KW"/>
</dbReference>
<feature type="compositionally biased region" description="Polar residues" evidence="10">
    <location>
        <begin position="82"/>
        <end position="93"/>
    </location>
</feature>
<dbReference type="FunCoup" id="C1ED05">
    <property type="interactions" value="918"/>
</dbReference>
<evidence type="ECO:0000256" key="2">
    <source>
        <dbReference type="ARBA" id="ARBA00009280"/>
    </source>
</evidence>
<evidence type="ECO:0000256" key="9">
    <source>
        <dbReference type="RuleBase" id="RU361128"/>
    </source>
</evidence>
<dbReference type="Pfam" id="PF00781">
    <property type="entry name" value="DAGK_cat"/>
    <property type="match status" value="1"/>
</dbReference>
<dbReference type="Pfam" id="PF00609">
    <property type="entry name" value="DAGK_acc"/>
    <property type="match status" value="2"/>
</dbReference>
<dbReference type="EMBL" id="CP001329">
    <property type="protein sequence ID" value="ACO65671.1"/>
    <property type="molecule type" value="Genomic_DNA"/>
</dbReference>
<dbReference type="InterPro" id="IPR001206">
    <property type="entry name" value="Diacylglycerol_kinase_cat_dom"/>
</dbReference>
<reference evidence="12 13" key="1">
    <citation type="journal article" date="2009" name="Science">
        <title>Green evolution and dynamic adaptations revealed by genomes of the marine picoeukaryotes Micromonas.</title>
        <authorList>
            <person name="Worden A.Z."/>
            <person name="Lee J.H."/>
            <person name="Mock T."/>
            <person name="Rouze P."/>
            <person name="Simmons M.P."/>
            <person name="Aerts A.L."/>
            <person name="Allen A.E."/>
            <person name="Cuvelier M.L."/>
            <person name="Derelle E."/>
            <person name="Everett M.V."/>
            <person name="Foulon E."/>
            <person name="Grimwood J."/>
            <person name="Gundlach H."/>
            <person name="Henrissat B."/>
            <person name="Napoli C."/>
            <person name="McDonald S.M."/>
            <person name="Parker M.S."/>
            <person name="Rombauts S."/>
            <person name="Salamov A."/>
            <person name="Von Dassow P."/>
            <person name="Badger J.H."/>
            <person name="Coutinho P.M."/>
            <person name="Demir E."/>
            <person name="Dubchak I."/>
            <person name="Gentemann C."/>
            <person name="Eikrem W."/>
            <person name="Gready J.E."/>
            <person name="John U."/>
            <person name="Lanier W."/>
            <person name="Lindquist E.A."/>
            <person name="Lucas S."/>
            <person name="Mayer K.F."/>
            <person name="Moreau H."/>
            <person name="Not F."/>
            <person name="Otillar R."/>
            <person name="Panaud O."/>
            <person name="Pangilinan J."/>
            <person name="Paulsen I."/>
            <person name="Piegu B."/>
            <person name="Poliakov A."/>
            <person name="Robbens S."/>
            <person name="Schmutz J."/>
            <person name="Toulza E."/>
            <person name="Wyss T."/>
            <person name="Zelensky A."/>
            <person name="Zhou K."/>
            <person name="Armbrust E.V."/>
            <person name="Bhattacharya D."/>
            <person name="Goodenough U.W."/>
            <person name="Van de Peer Y."/>
            <person name="Grigoriev I.V."/>
        </authorList>
    </citation>
    <scope>NUCLEOTIDE SEQUENCE [LARGE SCALE GENOMIC DNA]</scope>
    <source>
        <strain evidence="13">RCC299 / NOUM17</strain>
    </source>
</reference>
<dbReference type="GeneID" id="8246604"/>
<dbReference type="eggNOG" id="KOG0782">
    <property type="taxonomic scope" value="Eukaryota"/>
</dbReference>
<evidence type="ECO:0000256" key="1">
    <source>
        <dbReference type="ARBA" id="ARBA00004370"/>
    </source>
</evidence>
<evidence type="ECO:0000256" key="10">
    <source>
        <dbReference type="SAM" id="MobiDB-lite"/>
    </source>
</evidence>
<dbReference type="InterPro" id="IPR000756">
    <property type="entry name" value="Diacylglycerol_kin_accessory"/>
</dbReference>
<dbReference type="Proteomes" id="UP000002009">
    <property type="component" value="Chromosome 9"/>
</dbReference>
<dbReference type="GO" id="GO:0007200">
    <property type="term" value="P:phospholipase C-activating G protein-coupled receptor signaling pathway"/>
    <property type="evidence" value="ECO:0007669"/>
    <property type="project" value="InterPro"/>
</dbReference>
<keyword evidence="13" id="KW-1185">Reference proteome</keyword>
<dbReference type="InterPro" id="IPR016064">
    <property type="entry name" value="NAD/diacylglycerol_kinase_sf"/>
</dbReference>
<keyword evidence="6 9" id="KW-0418">Kinase</keyword>